<evidence type="ECO:0000313" key="1">
    <source>
        <dbReference type="EMBL" id="KFM59805.1"/>
    </source>
</evidence>
<evidence type="ECO:0000313" key="2">
    <source>
        <dbReference type="Proteomes" id="UP000054359"/>
    </source>
</evidence>
<reference evidence="1 2" key="1">
    <citation type="submission" date="2013-11" db="EMBL/GenBank/DDBJ databases">
        <title>Genome sequencing of Stegodyphus mimosarum.</title>
        <authorList>
            <person name="Bechsgaard J."/>
        </authorList>
    </citation>
    <scope>NUCLEOTIDE SEQUENCE [LARGE SCALE GENOMIC DNA]</scope>
</reference>
<organism evidence="1 2">
    <name type="scientific">Stegodyphus mimosarum</name>
    <name type="common">African social velvet spider</name>
    <dbReference type="NCBI Taxonomy" id="407821"/>
    <lineage>
        <taxon>Eukaryota</taxon>
        <taxon>Metazoa</taxon>
        <taxon>Ecdysozoa</taxon>
        <taxon>Arthropoda</taxon>
        <taxon>Chelicerata</taxon>
        <taxon>Arachnida</taxon>
        <taxon>Araneae</taxon>
        <taxon>Araneomorphae</taxon>
        <taxon>Entelegynae</taxon>
        <taxon>Eresoidea</taxon>
        <taxon>Eresidae</taxon>
        <taxon>Stegodyphus</taxon>
    </lineage>
</organism>
<feature type="non-terminal residue" evidence="1">
    <location>
        <position position="86"/>
    </location>
</feature>
<dbReference type="EMBL" id="KK113282">
    <property type="protein sequence ID" value="KFM59805.1"/>
    <property type="molecule type" value="Genomic_DNA"/>
</dbReference>
<name>A0A087T3W6_STEMI</name>
<protein>
    <submittedName>
        <fullName evidence="1">Uncharacterized protein</fullName>
    </submittedName>
</protein>
<sequence>MRSGLPGDIVLRVKEAPPVGLFNYRLNDAKRLDWKKVPKFLCCDFLVIYYNKLQSYNFYRSLLISRFLQLTIAFILKQQMTASIFS</sequence>
<accession>A0A087T3W6</accession>
<dbReference type="Proteomes" id="UP000054359">
    <property type="component" value="Unassembled WGS sequence"/>
</dbReference>
<keyword evidence="2" id="KW-1185">Reference proteome</keyword>
<proteinExistence type="predicted"/>
<dbReference type="AlphaFoldDB" id="A0A087T3W6"/>
<gene>
    <name evidence="1" type="ORF">X975_06632</name>
</gene>